<name>A0A2R7Y7F5_9CREN</name>
<dbReference type="GO" id="GO:0006465">
    <property type="term" value="P:signal peptide processing"/>
    <property type="evidence" value="ECO:0007669"/>
    <property type="project" value="InterPro"/>
</dbReference>
<evidence type="ECO:0000256" key="4">
    <source>
        <dbReference type="ARBA" id="ARBA00023136"/>
    </source>
</evidence>
<reference evidence="6 7" key="1">
    <citation type="journal article" date="2018" name="Syst. Appl. Microbiol.">
        <title>A new symbiotic nanoarchaeote (Candidatus Nanoclepta minutus) and its host (Zestosphaera tikiterensis gen. nov., sp. nov.) from a New Zealand hot spring.</title>
        <authorList>
            <person name="St John E."/>
            <person name="Liu Y."/>
            <person name="Podar M."/>
            <person name="Stott M.B."/>
            <person name="Meneghin J."/>
            <person name="Chen Z."/>
            <person name="Lagutin K."/>
            <person name="Mitchell K."/>
            <person name="Reysenbach A.L."/>
        </authorList>
    </citation>
    <scope>NUCLEOTIDE SEQUENCE [LARGE SCALE GENOMIC DNA]</scope>
    <source>
        <strain evidence="6">NZ3</strain>
    </source>
</reference>
<dbReference type="InterPro" id="IPR036286">
    <property type="entry name" value="LexA/Signal_pep-like_sf"/>
</dbReference>
<dbReference type="PRINTS" id="PR00728">
    <property type="entry name" value="SIGNALPTASE"/>
</dbReference>
<dbReference type="PANTHER" id="PTHR10806:SF6">
    <property type="entry name" value="SIGNAL PEPTIDASE COMPLEX CATALYTIC SUBUNIT SEC11"/>
    <property type="match status" value="1"/>
</dbReference>
<dbReference type="GO" id="GO:0016020">
    <property type="term" value="C:membrane"/>
    <property type="evidence" value="ECO:0007669"/>
    <property type="project" value="UniProtKB-SubCell"/>
</dbReference>
<evidence type="ECO:0000256" key="1">
    <source>
        <dbReference type="ARBA" id="ARBA00004370"/>
    </source>
</evidence>
<dbReference type="NCBIfam" id="TIGR02228">
    <property type="entry name" value="sigpep_I_arch"/>
    <property type="match status" value="1"/>
</dbReference>
<feature type="domain" description="Peptidase S26" evidence="5">
    <location>
        <begin position="12"/>
        <end position="82"/>
    </location>
</feature>
<dbReference type="Pfam" id="PF10502">
    <property type="entry name" value="Peptidase_S26"/>
    <property type="match status" value="1"/>
</dbReference>
<protein>
    <submittedName>
        <fullName evidence="6">Signal peptidase I</fullName>
    </submittedName>
</protein>
<keyword evidence="2" id="KW-0812">Transmembrane</keyword>
<dbReference type="GO" id="GO:0004252">
    <property type="term" value="F:serine-type endopeptidase activity"/>
    <property type="evidence" value="ECO:0007669"/>
    <property type="project" value="InterPro"/>
</dbReference>
<dbReference type="SUPFAM" id="SSF51306">
    <property type="entry name" value="LexA/Signal peptidase"/>
    <property type="match status" value="1"/>
</dbReference>
<dbReference type="PANTHER" id="PTHR10806">
    <property type="entry name" value="SIGNAL PEPTIDASE COMPLEX CATALYTIC SUBUNIT SEC11"/>
    <property type="match status" value="1"/>
</dbReference>
<proteinExistence type="predicted"/>
<gene>
    <name evidence="6" type="ORF">B7O98_02100</name>
</gene>
<comment type="caution">
    <text evidence="6">The sequence shown here is derived from an EMBL/GenBank/DDBJ whole genome shotgun (WGS) entry which is preliminary data.</text>
</comment>
<keyword evidence="3" id="KW-1133">Transmembrane helix</keyword>
<dbReference type="Gene3D" id="2.10.109.10">
    <property type="entry name" value="Umud Fragment, subunit A"/>
    <property type="match status" value="1"/>
</dbReference>
<sequence>MTLKTRSFLELLMLTLLILLIVLTSSKAIMFAVVEGRSMEPLLQTGDIVLVVNTDVGRLNVGDVVVYEKADGTYIIHRIIGINNANSCFIIKGDNNLMPDGCIASSKIVGKVLSVGTSVVKVPALGYITLLFKALFKTT</sequence>
<accession>A0A2R7Y7F5</accession>
<keyword evidence="4" id="KW-0472">Membrane</keyword>
<dbReference type="Proteomes" id="UP000244093">
    <property type="component" value="Unassembled WGS sequence"/>
</dbReference>
<evidence type="ECO:0000313" key="7">
    <source>
        <dbReference type="Proteomes" id="UP000244093"/>
    </source>
</evidence>
<comment type="subcellular location">
    <subcellularLocation>
        <location evidence="1">Membrane</location>
    </subcellularLocation>
</comment>
<dbReference type="CDD" id="cd06530">
    <property type="entry name" value="S26_SPase_I"/>
    <property type="match status" value="1"/>
</dbReference>
<evidence type="ECO:0000313" key="6">
    <source>
        <dbReference type="EMBL" id="PUA33249.1"/>
    </source>
</evidence>
<evidence type="ECO:0000256" key="2">
    <source>
        <dbReference type="ARBA" id="ARBA00022692"/>
    </source>
</evidence>
<dbReference type="InterPro" id="IPR019533">
    <property type="entry name" value="Peptidase_S26"/>
</dbReference>
<evidence type="ECO:0000256" key="3">
    <source>
        <dbReference type="ARBA" id="ARBA00022989"/>
    </source>
</evidence>
<dbReference type="EMBL" id="NBVN01000002">
    <property type="protein sequence ID" value="PUA33249.1"/>
    <property type="molecule type" value="Genomic_DNA"/>
</dbReference>
<dbReference type="InterPro" id="IPR001733">
    <property type="entry name" value="Peptidase_S26B"/>
</dbReference>
<organism evidence="6 7">
    <name type="scientific">Zestosphaera tikiterensis</name>
    <dbReference type="NCBI Taxonomy" id="1973259"/>
    <lineage>
        <taxon>Archaea</taxon>
        <taxon>Thermoproteota</taxon>
        <taxon>Thermoprotei</taxon>
        <taxon>Desulfurococcales</taxon>
        <taxon>Desulfurococcaceae</taxon>
        <taxon>Zestosphaera</taxon>
    </lineage>
</organism>
<dbReference type="AlphaFoldDB" id="A0A2R7Y7F5"/>
<evidence type="ECO:0000259" key="5">
    <source>
        <dbReference type="Pfam" id="PF10502"/>
    </source>
</evidence>